<reference evidence="13" key="2">
    <citation type="submission" date="2025-08" db="UniProtKB">
        <authorList>
            <consortium name="Ensembl"/>
        </authorList>
    </citation>
    <scope>IDENTIFICATION</scope>
</reference>
<evidence type="ECO:0000256" key="6">
    <source>
        <dbReference type="ARBA" id="ARBA00022737"/>
    </source>
</evidence>
<dbReference type="Pfam" id="PF13912">
    <property type="entry name" value="zf-C2H2_6"/>
    <property type="match status" value="2"/>
</dbReference>
<evidence type="ECO:0000256" key="8">
    <source>
        <dbReference type="ARBA" id="ARBA00022833"/>
    </source>
</evidence>
<dbReference type="Pfam" id="PF12874">
    <property type="entry name" value="zf-met"/>
    <property type="match status" value="1"/>
</dbReference>
<evidence type="ECO:0000256" key="10">
    <source>
        <dbReference type="ARBA" id="ARBA00023163"/>
    </source>
</evidence>
<dbReference type="GO" id="GO:0008270">
    <property type="term" value="F:zinc ion binding"/>
    <property type="evidence" value="ECO:0007669"/>
    <property type="project" value="UniProtKB-KW"/>
</dbReference>
<dbReference type="Ensembl" id="ENSMUNT00000031967.1">
    <property type="protein sequence ID" value="ENSMUNP00000029170.1"/>
    <property type="gene ID" value="ENSMUNG00000021408.1"/>
</dbReference>
<keyword evidence="11" id="KW-0539">Nucleus</keyword>
<feature type="region of interest" description="Disordered" evidence="12">
    <location>
        <begin position="602"/>
        <end position="626"/>
    </location>
</feature>
<dbReference type="FunFam" id="3.30.160.60:FF:001289">
    <property type="entry name" value="Zinc finger protein 574"/>
    <property type="match status" value="1"/>
</dbReference>
<gene>
    <name evidence="13" type="primary">LOC101878538</name>
</gene>
<keyword evidence="3" id="KW-0488">Methylation</keyword>
<evidence type="ECO:0000256" key="4">
    <source>
        <dbReference type="ARBA" id="ARBA00022553"/>
    </source>
</evidence>
<evidence type="ECO:0000256" key="2">
    <source>
        <dbReference type="ARBA" id="ARBA00006991"/>
    </source>
</evidence>
<reference evidence="13" key="3">
    <citation type="submission" date="2025-09" db="UniProtKB">
        <authorList>
            <consortium name="Ensembl"/>
        </authorList>
    </citation>
    <scope>IDENTIFICATION</scope>
</reference>
<keyword evidence="5" id="KW-0479">Metal-binding</keyword>
<sequence>MSTEFPESSQYQCLECGQLLVSPGQLLEHQELHLKLLAQDPDGIPVGKSIPPTGNAIHYECVECKALFSSQELWLAHRQSHQSQPIQIQVDREHSYRKPEEEQGEDGNATVQLLLYECGECFQLFQSPKDFLEHQAAHLASQSHGNAAYEVKEDPDPPPAPPIEHRCSECPQRFPTSHQLQSHLRCHRLGAFHCPLCSRVLPSPSSLEQHIQGDHGGESHFLCLDCGLAFDTESVLLSHRRSHCPNPLHRCSCGKAFINMTKFLYHRRSHGPDPKPVPSVTPDPAPAFPCTACAKSFPKAQQLARHQRFVHRLERRHPCPECGKLFKKKSHVRNHLFTHTGERPFPCRECPKSFNSQANLLRHRLIHTGERPYECDVCHKRFTQSSTLRQHHFIHSRRYPYKCPECGIRFHRPYRLLLHRYHHTGEYPYKCQECGSSFLLRRLLDVHQLLHSGKQPYVCSQCGKAASPSRLRRRQGRKSFQCLECHKLFSTETSLHVHRRIHTGERPYPCPECGKAFRQSTHLKDHRRLHTGEKPFKCEECGKAFAIAVRLAEHRRIHTGERPYRCQLCAKAYRSFSNLWKHRKLHRETPSDGVGGFNPIKEMENTLGSPPHGPQWTLPCPPIGPQ</sequence>
<keyword evidence="7" id="KW-0863">Zinc-finger</keyword>
<dbReference type="FunFam" id="3.30.160.60:FF:002090">
    <property type="entry name" value="Zinc finger protein 473"/>
    <property type="match status" value="1"/>
</dbReference>
<evidence type="ECO:0000256" key="5">
    <source>
        <dbReference type="ARBA" id="ARBA00022723"/>
    </source>
</evidence>
<feature type="region of interest" description="Disordered" evidence="12">
    <location>
        <begin position="84"/>
        <end position="106"/>
    </location>
</feature>
<name>A0A8V5GTM6_MELUD</name>
<keyword evidence="14" id="KW-1185">Reference proteome</keyword>
<dbReference type="Gene3D" id="3.30.160.60">
    <property type="entry name" value="Classic Zinc Finger"/>
    <property type="match status" value="13"/>
</dbReference>
<dbReference type="InterPro" id="IPR050636">
    <property type="entry name" value="C2H2-ZF_domain-containing"/>
</dbReference>
<evidence type="ECO:0000256" key="11">
    <source>
        <dbReference type="ARBA" id="ARBA00023242"/>
    </source>
</evidence>
<dbReference type="SMART" id="SM00355">
    <property type="entry name" value="ZnF_C2H2"/>
    <property type="match status" value="17"/>
</dbReference>
<organism evidence="13 14">
    <name type="scientific">Melopsittacus undulatus</name>
    <name type="common">Budgerigar</name>
    <name type="synonym">Psittacus undulatus</name>
    <dbReference type="NCBI Taxonomy" id="13146"/>
    <lineage>
        <taxon>Eukaryota</taxon>
        <taxon>Metazoa</taxon>
        <taxon>Chordata</taxon>
        <taxon>Craniata</taxon>
        <taxon>Vertebrata</taxon>
        <taxon>Euteleostomi</taxon>
        <taxon>Archelosauria</taxon>
        <taxon>Archosauria</taxon>
        <taxon>Dinosauria</taxon>
        <taxon>Saurischia</taxon>
        <taxon>Theropoda</taxon>
        <taxon>Coelurosauria</taxon>
        <taxon>Aves</taxon>
        <taxon>Neognathae</taxon>
        <taxon>Neoaves</taxon>
        <taxon>Telluraves</taxon>
        <taxon>Australaves</taxon>
        <taxon>Psittaciformes</taxon>
        <taxon>Psittaculidae</taxon>
        <taxon>Melopsittacus</taxon>
    </lineage>
</organism>
<dbReference type="GO" id="GO:0005634">
    <property type="term" value="C:nucleus"/>
    <property type="evidence" value="ECO:0007669"/>
    <property type="project" value="UniProtKB-SubCell"/>
</dbReference>
<dbReference type="FunFam" id="3.30.160.60:FF:002343">
    <property type="entry name" value="Zinc finger protein 33A"/>
    <property type="match status" value="2"/>
</dbReference>
<protein>
    <submittedName>
        <fullName evidence="13">Uncharacterized protein</fullName>
    </submittedName>
</protein>
<dbReference type="GO" id="GO:0006357">
    <property type="term" value="P:regulation of transcription by RNA polymerase II"/>
    <property type="evidence" value="ECO:0007669"/>
    <property type="project" value="UniProtKB-ARBA"/>
</dbReference>
<proteinExistence type="inferred from homology"/>
<evidence type="ECO:0000313" key="14">
    <source>
        <dbReference type="Proteomes" id="UP000694405"/>
    </source>
</evidence>
<keyword evidence="10" id="KW-0804">Transcription</keyword>
<evidence type="ECO:0000256" key="12">
    <source>
        <dbReference type="SAM" id="MobiDB-lite"/>
    </source>
</evidence>
<keyword evidence="6" id="KW-0677">Repeat</keyword>
<evidence type="ECO:0000256" key="3">
    <source>
        <dbReference type="ARBA" id="ARBA00022481"/>
    </source>
</evidence>
<dbReference type="FunFam" id="3.30.160.60:FF:001111">
    <property type="entry name" value="Zinc finger protein 92 homolog"/>
    <property type="match status" value="1"/>
</dbReference>
<dbReference type="PANTHER" id="PTHR47772">
    <property type="entry name" value="ZINC FINGER PROTEIN 200"/>
    <property type="match status" value="1"/>
</dbReference>
<dbReference type="InterPro" id="IPR013087">
    <property type="entry name" value="Znf_C2H2_type"/>
</dbReference>
<accession>A0A8V5GTM6</accession>
<dbReference type="PANTHER" id="PTHR47772:SF15">
    <property type="entry name" value="REDUCED EXPRESSION 2-RELATED"/>
    <property type="match status" value="1"/>
</dbReference>
<evidence type="ECO:0000256" key="9">
    <source>
        <dbReference type="ARBA" id="ARBA00023015"/>
    </source>
</evidence>
<dbReference type="PROSITE" id="PS50157">
    <property type="entry name" value="ZINC_FINGER_C2H2_2"/>
    <property type="match status" value="17"/>
</dbReference>
<dbReference type="AlphaFoldDB" id="A0A8V5GTM6"/>
<keyword evidence="8" id="KW-0862">Zinc</keyword>
<feature type="compositionally biased region" description="Basic and acidic residues" evidence="12">
    <location>
        <begin position="90"/>
        <end position="101"/>
    </location>
</feature>
<dbReference type="SUPFAM" id="SSF57667">
    <property type="entry name" value="beta-beta-alpha zinc fingers"/>
    <property type="match status" value="9"/>
</dbReference>
<comment type="subcellular location">
    <subcellularLocation>
        <location evidence="1">Nucleus</location>
    </subcellularLocation>
</comment>
<evidence type="ECO:0000256" key="7">
    <source>
        <dbReference type="ARBA" id="ARBA00022771"/>
    </source>
</evidence>
<comment type="similarity">
    <text evidence="2">Belongs to the krueppel C2H2-type zinc-finger protein family.</text>
</comment>
<evidence type="ECO:0000256" key="1">
    <source>
        <dbReference type="ARBA" id="ARBA00004123"/>
    </source>
</evidence>
<dbReference type="Pfam" id="PF00096">
    <property type="entry name" value="zf-C2H2"/>
    <property type="match status" value="6"/>
</dbReference>
<dbReference type="Proteomes" id="UP000694405">
    <property type="component" value="Chromosome 26"/>
</dbReference>
<dbReference type="FunFam" id="3.30.160.60:FF:000145">
    <property type="entry name" value="Zinc finger protein 574"/>
    <property type="match status" value="1"/>
</dbReference>
<keyword evidence="4" id="KW-0597">Phosphoprotein</keyword>
<dbReference type="FunFam" id="3.30.160.60:FF:000381">
    <property type="entry name" value="zinc finger protein 574"/>
    <property type="match status" value="1"/>
</dbReference>
<dbReference type="GO" id="GO:0032502">
    <property type="term" value="P:developmental process"/>
    <property type="evidence" value="ECO:0007669"/>
    <property type="project" value="UniProtKB-ARBA"/>
</dbReference>
<evidence type="ECO:0000313" key="13">
    <source>
        <dbReference type="Ensembl" id="ENSMUNP00000029170.1"/>
    </source>
</evidence>
<dbReference type="PROSITE" id="PS00028">
    <property type="entry name" value="ZINC_FINGER_C2H2_1"/>
    <property type="match status" value="16"/>
</dbReference>
<dbReference type="InterPro" id="IPR036236">
    <property type="entry name" value="Znf_C2H2_sf"/>
</dbReference>
<dbReference type="FunFam" id="3.30.160.60:FF:000202">
    <property type="entry name" value="Zinc finger protein 574"/>
    <property type="match status" value="1"/>
</dbReference>
<reference evidence="13" key="1">
    <citation type="submission" date="2020-03" db="EMBL/GenBank/DDBJ databases">
        <title>Melopsittacus undulatus (budgerigar) genome, bMelUnd1, maternal haplotype with Z.</title>
        <authorList>
            <person name="Gedman G."/>
            <person name="Mountcastle J."/>
            <person name="Haase B."/>
            <person name="Formenti G."/>
            <person name="Wright T."/>
            <person name="Apodaca J."/>
            <person name="Pelan S."/>
            <person name="Chow W."/>
            <person name="Rhie A."/>
            <person name="Howe K."/>
            <person name="Fedrigo O."/>
            <person name="Jarvis E.D."/>
        </authorList>
    </citation>
    <scope>NUCLEOTIDE SEQUENCE [LARGE SCALE GENOMIC DNA]</scope>
</reference>
<keyword evidence="9" id="KW-0805">Transcription regulation</keyword>